<proteinExistence type="predicted"/>
<organism evidence="2 5">
    <name type="scientific">Brevibacterium ravenspurgense</name>
    <dbReference type="NCBI Taxonomy" id="479117"/>
    <lineage>
        <taxon>Bacteria</taxon>
        <taxon>Bacillati</taxon>
        <taxon>Actinomycetota</taxon>
        <taxon>Actinomycetes</taxon>
        <taxon>Micrococcales</taxon>
        <taxon>Brevibacteriaceae</taxon>
        <taxon>Brevibacterium</taxon>
    </lineage>
</organism>
<reference evidence="2 5" key="1">
    <citation type="submission" date="2016-01" db="EMBL/GenBank/DDBJ databases">
        <title>Use of Whole Genome Sequencing to ascertain that Brevibacterium massiliense (Roux, Raoult 2009) is a later heterotypic synonym of Brevibacterium ravenspurgense (Mages 2008).</title>
        <authorList>
            <person name="Bernier A.-M."/>
            <person name="Burdz T."/>
            <person name="Huynh C."/>
            <person name="Pachecho A.L."/>
            <person name="Wiebe D."/>
            <person name="Bonner C."/>
            <person name="Bernard K."/>
        </authorList>
    </citation>
    <scope>NUCLEOTIDE SEQUENCE [LARGE SCALE GENOMIC DNA]</scope>
    <source>
        <strain evidence="2 5">CCUG56047</strain>
    </source>
</reference>
<evidence type="ECO:0000259" key="1">
    <source>
        <dbReference type="PROSITE" id="PS51725"/>
    </source>
</evidence>
<dbReference type="Pfam" id="PF03992">
    <property type="entry name" value="ABM"/>
    <property type="match status" value="1"/>
</dbReference>
<dbReference type="InterPro" id="IPR007138">
    <property type="entry name" value="ABM_dom"/>
</dbReference>
<dbReference type="InterPro" id="IPR011008">
    <property type="entry name" value="Dimeric_a/b-barrel"/>
</dbReference>
<protein>
    <submittedName>
        <fullName evidence="3">Antibiotic biosynthesis monooxygenase</fullName>
    </submittedName>
    <submittedName>
        <fullName evidence="2">Autoinducer-2 (AI-2) modifying protein LsrG</fullName>
    </submittedName>
</protein>
<feature type="domain" description="ABM" evidence="1">
    <location>
        <begin position="2"/>
        <end position="93"/>
    </location>
</feature>
<sequence>MYFIVVKFRVKDEFVADWPNIAREFTEATRAEPGNLWFDWSKSLERDDEYVLVEGFADDEAAGAHVNSDHFKKMQQDFPPHLKETPLIVSRKVEGNDWDRMGEISVD</sequence>
<dbReference type="PATRIC" id="fig|479117.4.peg.1464"/>
<dbReference type="GO" id="GO:0004497">
    <property type="term" value="F:monooxygenase activity"/>
    <property type="evidence" value="ECO:0007669"/>
    <property type="project" value="UniProtKB-KW"/>
</dbReference>
<gene>
    <name evidence="2" type="ORF">Bravens_01478</name>
    <name evidence="3" type="ORF">CYJ40_00315</name>
</gene>
<dbReference type="PROSITE" id="PS51725">
    <property type="entry name" value="ABM"/>
    <property type="match status" value="1"/>
</dbReference>
<evidence type="ECO:0000313" key="5">
    <source>
        <dbReference type="Proteomes" id="UP000243589"/>
    </source>
</evidence>
<keyword evidence="3" id="KW-0560">Oxidoreductase</keyword>
<dbReference type="AlphaFoldDB" id="A0A150H8K2"/>
<dbReference type="PANTHER" id="PTHR33336:SF3">
    <property type="entry name" value="ABM DOMAIN-CONTAINING PROTEIN"/>
    <property type="match status" value="1"/>
</dbReference>
<evidence type="ECO:0000313" key="4">
    <source>
        <dbReference type="Proteomes" id="UP000242755"/>
    </source>
</evidence>
<comment type="caution">
    <text evidence="2">The sequence shown here is derived from an EMBL/GenBank/DDBJ whole genome shotgun (WGS) entry which is preliminary data.</text>
</comment>
<dbReference type="EMBL" id="PKGO01000001">
    <property type="protein sequence ID" value="PKY71160.1"/>
    <property type="molecule type" value="Genomic_DNA"/>
</dbReference>
<dbReference type="EMBL" id="LQQC01000010">
    <property type="protein sequence ID" value="KXZ58429.1"/>
    <property type="molecule type" value="Genomic_DNA"/>
</dbReference>
<evidence type="ECO:0000313" key="3">
    <source>
        <dbReference type="EMBL" id="PKY71160.1"/>
    </source>
</evidence>
<dbReference type="RefSeq" id="WP_019175512.1">
    <property type="nucleotide sequence ID" value="NZ_JAKRCZ010000002.1"/>
</dbReference>
<dbReference type="InterPro" id="IPR050744">
    <property type="entry name" value="AI-2_Isomerase_LsrG"/>
</dbReference>
<dbReference type="STRING" id="1176165.GCA_001584405_01874"/>
<keyword evidence="5" id="KW-1185">Reference proteome</keyword>
<dbReference type="Proteomes" id="UP000243589">
    <property type="component" value="Unassembled WGS sequence"/>
</dbReference>
<reference evidence="3 4" key="2">
    <citation type="submission" date="2017-12" db="EMBL/GenBank/DDBJ databases">
        <title>Phylogenetic diversity of female urinary microbiome.</title>
        <authorList>
            <person name="Thomas-White K."/>
            <person name="Wolfe A.J."/>
        </authorList>
    </citation>
    <scope>NUCLEOTIDE SEQUENCE [LARGE SCALE GENOMIC DNA]</scope>
    <source>
        <strain evidence="3 4">UMB0426</strain>
    </source>
</reference>
<keyword evidence="3" id="KW-0503">Monooxygenase</keyword>
<accession>A0A150H8K2</accession>
<dbReference type="PANTHER" id="PTHR33336">
    <property type="entry name" value="QUINOL MONOOXYGENASE YGIN-RELATED"/>
    <property type="match status" value="1"/>
</dbReference>
<dbReference type="SUPFAM" id="SSF54909">
    <property type="entry name" value="Dimeric alpha+beta barrel"/>
    <property type="match status" value="1"/>
</dbReference>
<name>A0A150H8K2_9MICO</name>
<dbReference type="Proteomes" id="UP000242755">
    <property type="component" value="Unassembled WGS sequence"/>
</dbReference>
<dbReference type="Gene3D" id="3.30.70.100">
    <property type="match status" value="1"/>
</dbReference>
<evidence type="ECO:0000313" key="2">
    <source>
        <dbReference type="EMBL" id="KXZ58429.1"/>
    </source>
</evidence>